<keyword evidence="3" id="KW-0378">Hydrolase</keyword>
<dbReference type="EMBL" id="FNAP01000003">
    <property type="protein sequence ID" value="SDE12086.1"/>
    <property type="molecule type" value="Genomic_DNA"/>
</dbReference>
<dbReference type="SUPFAM" id="SSF53187">
    <property type="entry name" value="Zn-dependent exopeptidases"/>
    <property type="match status" value="1"/>
</dbReference>
<dbReference type="Proteomes" id="UP000199412">
    <property type="component" value="Unassembled WGS sequence"/>
</dbReference>
<name>A0A1G7ADY9_9PROT</name>
<dbReference type="InterPro" id="IPR002508">
    <property type="entry name" value="MurNAc-LAA_cat"/>
</dbReference>
<reference evidence="5 6" key="1">
    <citation type="submission" date="2016-10" db="EMBL/GenBank/DDBJ databases">
        <authorList>
            <person name="de Groot N.N."/>
        </authorList>
    </citation>
    <scope>NUCLEOTIDE SEQUENCE [LARGE SCALE GENOMIC DNA]</scope>
    <source>
        <strain evidence="5 6">ATCC 700224</strain>
    </source>
</reference>
<accession>A0A1G7ADY9</accession>
<dbReference type="CDD" id="cd02696">
    <property type="entry name" value="MurNAc-LAA"/>
    <property type="match status" value="1"/>
</dbReference>
<dbReference type="STRING" id="69960.SAMN05421720_103256"/>
<evidence type="ECO:0000259" key="4">
    <source>
        <dbReference type="SMART" id="SM00646"/>
    </source>
</evidence>
<dbReference type="Pfam" id="PF01520">
    <property type="entry name" value="Amidase_3"/>
    <property type="match status" value="1"/>
</dbReference>
<gene>
    <name evidence="5" type="ORF">SAMN05421720_103256</name>
</gene>
<dbReference type="GO" id="GO:0009253">
    <property type="term" value="P:peptidoglycan catabolic process"/>
    <property type="evidence" value="ECO:0007669"/>
    <property type="project" value="InterPro"/>
</dbReference>
<protein>
    <recommendedName>
        <fullName evidence="2">N-acetylmuramoyl-L-alanine amidase</fullName>
        <ecNumber evidence="2">3.5.1.28</ecNumber>
    </recommendedName>
</protein>
<evidence type="ECO:0000256" key="3">
    <source>
        <dbReference type="ARBA" id="ARBA00022801"/>
    </source>
</evidence>
<dbReference type="PANTHER" id="PTHR30404">
    <property type="entry name" value="N-ACETYLMURAMOYL-L-ALANINE AMIDASE"/>
    <property type="match status" value="1"/>
</dbReference>
<dbReference type="Gene3D" id="3.40.630.40">
    <property type="entry name" value="Zn-dependent exopeptidases"/>
    <property type="match status" value="1"/>
</dbReference>
<dbReference type="SMART" id="SM00646">
    <property type="entry name" value="Ami_3"/>
    <property type="match status" value="1"/>
</dbReference>
<evidence type="ECO:0000313" key="6">
    <source>
        <dbReference type="Proteomes" id="UP000199412"/>
    </source>
</evidence>
<feature type="domain" description="MurNAc-LAA" evidence="4">
    <location>
        <begin position="115"/>
        <end position="263"/>
    </location>
</feature>
<keyword evidence="6" id="KW-1185">Reference proteome</keyword>
<dbReference type="GO" id="GO:0030288">
    <property type="term" value="C:outer membrane-bounded periplasmic space"/>
    <property type="evidence" value="ECO:0007669"/>
    <property type="project" value="TreeGrafter"/>
</dbReference>
<dbReference type="PANTHER" id="PTHR30404:SF0">
    <property type="entry name" value="N-ACETYLMURAMOYL-L-ALANINE AMIDASE AMIC"/>
    <property type="match status" value="1"/>
</dbReference>
<evidence type="ECO:0000313" key="5">
    <source>
        <dbReference type="EMBL" id="SDE12086.1"/>
    </source>
</evidence>
<dbReference type="GO" id="GO:0008745">
    <property type="term" value="F:N-acetylmuramoyl-L-alanine amidase activity"/>
    <property type="evidence" value="ECO:0007669"/>
    <property type="project" value="UniProtKB-EC"/>
</dbReference>
<dbReference type="AlphaFoldDB" id="A0A1G7ADY9"/>
<dbReference type="InterPro" id="IPR050695">
    <property type="entry name" value="N-acetylmuramoyl_amidase_3"/>
</dbReference>
<evidence type="ECO:0000256" key="1">
    <source>
        <dbReference type="ARBA" id="ARBA00001561"/>
    </source>
</evidence>
<evidence type="ECO:0000256" key="2">
    <source>
        <dbReference type="ARBA" id="ARBA00011901"/>
    </source>
</evidence>
<dbReference type="EC" id="3.5.1.28" evidence="2"/>
<comment type="catalytic activity">
    <reaction evidence="1">
        <text>Hydrolyzes the link between N-acetylmuramoyl residues and L-amino acid residues in certain cell-wall glycopeptides.</text>
        <dbReference type="EC" id="3.5.1.28"/>
    </reaction>
</comment>
<organism evidence="5 6">
    <name type="scientific">Rhodospira trueperi</name>
    <dbReference type="NCBI Taxonomy" id="69960"/>
    <lineage>
        <taxon>Bacteria</taxon>
        <taxon>Pseudomonadati</taxon>
        <taxon>Pseudomonadota</taxon>
        <taxon>Alphaproteobacteria</taxon>
        <taxon>Rhodospirillales</taxon>
        <taxon>Rhodospirillaceae</taxon>
        <taxon>Rhodospira</taxon>
    </lineage>
</organism>
<proteinExistence type="predicted"/>
<sequence>MSCLRFLHTWRPIIRRAVLPRNSGAGRFGLIVLMLMTVWGADSGAAACDRDRLIVALDIGHSVASPGATSARGRPEHAFNVDLASQVLAHMHAAGLSGAALIAPADAALDLWERPRRAAAMGAHLLLSIHHDSVQPRYLEQGTLDGRPARFSRHAQGYSLFISGKNLFPEESLAVAKAIGRALADWGLSPSLHHAEPIAGENRPLLDPDLGIYDFADLVVLKAAAMPAVLIEAGVIVHPEEEARLRDPFHQDILAEAITRGVVEACGVLVGGE</sequence>